<evidence type="ECO:0000313" key="1">
    <source>
        <dbReference type="EMBL" id="MEG3439189.1"/>
    </source>
</evidence>
<reference evidence="1 2" key="1">
    <citation type="submission" date="2024-01" db="EMBL/GenBank/DDBJ databases">
        <title>Genomic insights into the taxonomy and metabolism of the cyanobacterium Pannus brasiliensis CCIBt3594.</title>
        <authorList>
            <person name="Machado M."/>
            <person name="Botero N.B."/>
            <person name="Andreote A.P.D."/>
            <person name="Feitosa A.M.T."/>
            <person name="Popin R."/>
            <person name="Sivonen K."/>
            <person name="Fiore M.F."/>
        </authorList>
    </citation>
    <scope>NUCLEOTIDE SEQUENCE [LARGE SCALE GENOMIC DNA]</scope>
    <source>
        <strain evidence="1 2">CCIBt3594</strain>
    </source>
</reference>
<accession>A0AAW9QVJ0</accession>
<protein>
    <submittedName>
        <fullName evidence="1">Glycerate kinase</fullName>
    </submittedName>
</protein>
<dbReference type="EMBL" id="JBAFSM010000042">
    <property type="protein sequence ID" value="MEG3439189.1"/>
    <property type="molecule type" value="Genomic_DNA"/>
</dbReference>
<gene>
    <name evidence="1" type="ORF">V0288_18835</name>
</gene>
<dbReference type="GO" id="GO:0016301">
    <property type="term" value="F:kinase activity"/>
    <property type="evidence" value="ECO:0007669"/>
    <property type="project" value="UniProtKB-KW"/>
</dbReference>
<evidence type="ECO:0000313" key="2">
    <source>
        <dbReference type="Proteomes" id="UP001328733"/>
    </source>
</evidence>
<comment type="caution">
    <text evidence="1">The sequence shown here is derived from an EMBL/GenBank/DDBJ whole genome shotgun (WGS) entry which is preliminary data.</text>
</comment>
<dbReference type="InterPro" id="IPR027417">
    <property type="entry name" value="P-loop_NTPase"/>
</dbReference>
<keyword evidence="1" id="KW-0418">Kinase</keyword>
<keyword evidence="1" id="KW-0808">Transferase</keyword>
<dbReference type="Gene3D" id="3.40.50.300">
    <property type="entry name" value="P-loop containing nucleotide triphosphate hydrolases"/>
    <property type="match status" value="1"/>
</dbReference>
<keyword evidence="2" id="KW-1185">Reference proteome</keyword>
<sequence>MRRIINNANLHTDEIEILLASEREDSRQADFFSLQEKIERFRLLWPEVREKCRELGISSEDAILVTFWRLWLTVAIELRDSPKPFVQGILAPQGTGKTTLTVILRLILQSFGVRAIGLSIDDLYKTYSERLQLREADPRLRWRGPPGTHDIESGIETLDRFRNRERSIAIPRFNKASHGGQGDRIDPEIVGDIDIILFEGWFLGVRPVGEEIFDSPPDPIVTAEDRAFARDCNRRLRDYIPLWERIDRLLILYPLDYRWSLQWRKTAEPAGGMRYTEIEEFVKYFWKSLHPEIFLPPMLDRADRVVKINRDRSIGAIKSRIIDV</sequence>
<dbReference type="Proteomes" id="UP001328733">
    <property type="component" value="Unassembled WGS sequence"/>
</dbReference>
<name>A0AAW9QVJ0_9CHRO</name>
<dbReference type="AlphaFoldDB" id="A0AAW9QVJ0"/>
<dbReference type="RefSeq" id="WP_332866673.1">
    <property type="nucleotide sequence ID" value="NZ_JBAFSM010000042.1"/>
</dbReference>
<dbReference type="SUPFAM" id="SSF52540">
    <property type="entry name" value="P-loop containing nucleoside triphosphate hydrolases"/>
    <property type="match status" value="1"/>
</dbReference>
<organism evidence="1 2">
    <name type="scientific">Pannus brasiliensis CCIBt3594</name>
    <dbReference type="NCBI Taxonomy" id="1427578"/>
    <lineage>
        <taxon>Bacteria</taxon>
        <taxon>Bacillati</taxon>
        <taxon>Cyanobacteriota</taxon>
        <taxon>Cyanophyceae</taxon>
        <taxon>Oscillatoriophycideae</taxon>
        <taxon>Chroococcales</taxon>
        <taxon>Microcystaceae</taxon>
        <taxon>Pannus</taxon>
    </lineage>
</organism>
<proteinExistence type="predicted"/>